<keyword evidence="14" id="KW-1185">Reference proteome</keyword>
<dbReference type="Gene3D" id="3.30.1490.100">
    <property type="entry name" value="DNA polymerase, Y-family, little finger domain"/>
    <property type="match status" value="1"/>
</dbReference>
<dbReference type="InterPro" id="IPR036775">
    <property type="entry name" value="DNA_pol_Y-fam_lit_finger_sf"/>
</dbReference>
<sequence>MSVKGKEKANQIDGELLPVITYRHLLSNTPVVFNPMRVVALCDNDAFYAACEQVRLGLDRDIPIVVQQWQSLIAVNYPARKFGITRMESIVEAKKKCPELVAVHTATYKEGESEAQYWDNPDSKTHKVSLDHYRRESMKIMHMYREMMPAGGDTEKASIDEAFLDFTIPVRDILLQQHPHLSDVPAAGLDTPLPPAPPLLSSAFHGTIVPTKTTASLDPTESDETPLDPKDEIEDVTWHDHALAIASELMNEMRTSVNDTLGYTTSAGIARNKMLAKLVASYKKPNAQSILRNAAIPGYLHPMAFQKIRFLGGKLGDAIAEEYGAKFVGDLMSIDLGEMQRRFGEESVWVYNALRGIDYSEVKERTALKSMLASKNLRPPLTTSASVVHWIRIMAGELMNRLTEERETKPNLWPKTLVLHLRQGFEPSRSKQAPFPFAKSFNVDMIAKLGEKLWKELMSAKDPVKVNYLSLGFSGLEAGEAGQRSLEGFFGEGGVKRKREESDEGEEEAQAQARVEDEGDRTSFRCTRCGKRFTLDSSFEVEGEEEMASAMVALRMEHDDFHFAQDLSRQDSAAPSKPVSVDSGRGRGSKKKKKIEVKGIGKYFTVKPKSTG</sequence>
<proteinExistence type="predicted"/>
<dbReference type="STRING" id="930990.A0A067N517"/>
<dbReference type="PANTHER" id="PTHR45873:SF1">
    <property type="entry name" value="DNA POLYMERASE ETA"/>
    <property type="match status" value="1"/>
</dbReference>
<dbReference type="GO" id="GO:0070987">
    <property type="term" value="P:error-free translesion synthesis"/>
    <property type="evidence" value="ECO:0007669"/>
    <property type="project" value="UniProtKB-ARBA"/>
</dbReference>
<dbReference type="GO" id="GO:0003684">
    <property type="term" value="F:damaged DNA binding"/>
    <property type="evidence" value="ECO:0007669"/>
    <property type="project" value="InterPro"/>
</dbReference>
<feature type="domain" description="UBZ3-type" evidence="12">
    <location>
        <begin position="519"/>
        <end position="570"/>
    </location>
</feature>
<feature type="region of interest" description="Disordered" evidence="10">
    <location>
        <begin position="564"/>
        <end position="595"/>
    </location>
</feature>
<evidence type="ECO:0000256" key="5">
    <source>
        <dbReference type="ARBA" id="ARBA00022771"/>
    </source>
</evidence>
<dbReference type="SUPFAM" id="SSF56672">
    <property type="entry name" value="DNA/RNA polymerases"/>
    <property type="match status" value="1"/>
</dbReference>
<dbReference type="FunCoup" id="A0A067N517">
    <property type="interactions" value="229"/>
</dbReference>
<dbReference type="Gene3D" id="3.30.70.270">
    <property type="match status" value="1"/>
</dbReference>
<dbReference type="InterPro" id="IPR052230">
    <property type="entry name" value="DNA_polymerase_eta"/>
</dbReference>
<dbReference type="Proteomes" id="UP000027195">
    <property type="component" value="Unassembled WGS sequence"/>
</dbReference>
<dbReference type="Pfam" id="PF21704">
    <property type="entry name" value="POLH-Rev1_HhH"/>
    <property type="match status" value="1"/>
</dbReference>
<reference evidence="14" key="1">
    <citation type="journal article" date="2014" name="Proc. Natl. Acad. Sci. U.S.A.">
        <title>Extensive sampling of basidiomycete genomes demonstrates inadequacy of the white-rot/brown-rot paradigm for wood decay fungi.</title>
        <authorList>
            <person name="Riley R."/>
            <person name="Salamov A.A."/>
            <person name="Brown D.W."/>
            <person name="Nagy L.G."/>
            <person name="Floudas D."/>
            <person name="Held B.W."/>
            <person name="Levasseur A."/>
            <person name="Lombard V."/>
            <person name="Morin E."/>
            <person name="Otillar R."/>
            <person name="Lindquist E.A."/>
            <person name="Sun H."/>
            <person name="LaButti K.M."/>
            <person name="Schmutz J."/>
            <person name="Jabbour D."/>
            <person name="Luo H."/>
            <person name="Baker S.E."/>
            <person name="Pisabarro A.G."/>
            <person name="Walton J.D."/>
            <person name="Blanchette R.A."/>
            <person name="Henrissat B."/>
            <person name="Martin F."/>
            <person name="Cullen D."/>
            <person name="Hibbett D.S."/>
            <person name="Grigoriev I.V."/>
        </authorList>
    </citation>
    <scope>NUCLEOTIDE SEQUENCE [LARGE SCALE GENOMIC DNA]</scope>
    <source>
        <strain evidence="14">FD-172 SS1</strain>
    </source>
</reference>
<dbReference type="InterPro" id="IPR041298">
    <property type="entry name" value="UBZ3"/>
</dbReference>
<dbReference type="GO" id="GO:0008270">
    <property type="term" value="F:zinc ion binding"/>
    <property type="evidence" value="ECO:0007669"/>
    <property type="project" value="UniProtKB-KW"/>
</dbReference>
<dbReference type="Gene3D" id="3.40.1170.60">
    <property type="match status" value="1"/>
</dbReference>
<dbReference type="PROSITE" id="PS50173">
    <property type="entry name" value="UMUC"/>
    <property type="match status" value="1"/>
</dbReference>
<evidence type="ECO:0000256" key="9">
    <source>
        <dbReference type="ARBA" id="ARBA00044975"/>
    </source>
</evidence>
<dbReference type="GO" id="GO:0042276">
    <property type="term" value="P:error-prone translesion synthesis"/>
    <property type="evidence" value="ECO:0007669"/>
    <property type="project" value="TreeGrafter"/>
</dbReference>
<feature type="domain" description="UmuC" evidence="11">
    <location>
        <begin position="39"/>
        <end position="312"/>
    </location>
</feature>
<dbReference type="GO" id="GO:0005657">
    <property type="term" value="C:replication fork"/>
    <property type="evidence" value="ECO:0007669"/>
    <property type="project" value="UniProtKB-ARBA"/>
</dbReference>
<dbReference type="FunFam" id="1.10.150.20:FF:000014">
    <property type="entry name" value="Polymerase (DNA directed), eta"/>
    <property type="match status" value="1"/>
</dbReference>
<name>A0A067N517_BOTB1</name>
<keyword evidence="7" id="KW-0234">DNA repair</keyword>
<keyword evidence="4" id="KW-0227">DNA damage</keyword>
<feature type="region of interest" description="Disordered" evidence="10">
    <location>
        <begin position="494"/>
        <end position="521"/>
    </location>
</feature>
<dbReference type="HOGENOM" id="CLU_012348_7_1_1"/>
<evidence type="ECO:0000259" key="12">
    <source>
        <dbReference type="PROSITE" id="PS51907"/>
    </source>
</evidence>
<dbReference type="Pfam" id="PF11799">
    <property type="entry name" value="IMS_C"/>
    <property type="match status" value="1"/>
</dbReference>
<keyword evidence="8" id="KW-0539">Nucleus</keyword>
<evidence type="ECO:0000256" key="3">
    <source>
        <dbReference type="ARBA" id="ARBA00022723"/>
    </source>
</evidence>
<evidence type="ECO:0000313" key="13">
    <source>
        <dbReference type="EMBL" id="KDQ19232.1"/>
    </source>
</evidence>
<evidence type="ECO:0000256" key="6">
    <source>
        <dbReference type="ARBA" id="ARBA00022833"/>
    </source>
</evidence>
<dbReference type="FunFam" id="3.40.1170.60:FF:000008">
    <property type="entry name" value="DNA polymerase eta subunit"/>
    <property type="match status" value="1"/>
</dbReference>
<evidence type="ECO:0000256" key="7">
    <source>
        <dbReference type="ARBA" id="ARBA00023204"/>
    </source>
</evidence>
<organism evidence="13 14">
    <name type="scientific">Botryobasidium botryosum (strain FD-172 SS1)</name>
    <dbReference type="NCBI Taxonomy" id="930990"/>
    <lineage>
        <taxon>Eukaryota</taxon>
        <taxon>Fungi</taxon>
        <taxon>Dikarya</taxon>
        <taxon>Basidiomycota</taxon>
        <taxon>Agaricomycotina</taxon>
        <taxon>Agaricomycetes</taxon>
        <taxon>Cantharellales</taxon>
        <taxon>Botryobasidiaceae</taxon>
        <taxon>Botryobasidium</taxon>
    </lineage>
</organism>
<dbReference type="Gene3D" id="1.10.150.20">
    <property type="entry name" value="5' to 3' exonuclease, C-terminal subdomain"/>
    <property type="match status" value="1"/>
</dbReference>
<protein>
    <recommendedName>
        <fullName evidence="9">DNA polymerase eta</fullName>
    </recommendedName>
</protein>
<dbReference type="Pfam" id="PF00817">
    <property type="entry name" value="IMS"/>
    <property type="match status" value="1"/>
</dbReference>
<dbReference type="InterPro" id="IPR001126">
    <property type="entry name" value="UmuC"/>
</dbReference>
<gene>
    <name evidence="13" type="ORF">BOTBODRAFT_153085</name>
</gene>
<evidence type="ECO:0000256" key="4">
    <source>
        <dbReference type="ARBA" id="ARBA00022763"/>
    </source>
</evidence>
<evidence type="ECO:0000256" key="10">
    <source>
        <dbReference type="SAM" id="MobiDB-lite"/>
    </source>
</evidence>
<dbReference type="GO" id="GO:0005634">
    <property type="term" value="C:nucleus"/>
    <property type="evidence" value="ECO:0007669"/>
    <property type="project" value="UniProtKB-SubCell"/>
</dbReference>
<keyword evidence="5" id="KW-0863">Zinc-finger</keyword>
<evidence type="ECO:0000313" key="14">
    <source>
        <dbReference type="Proteomes" id="UP000027195"/>
    </source>
</evidence>
<dbReference type="PROSITE" id="PS51907">
    <property type="entry name" value="ZF_UBZ3"/>
    <property type="match status" value="1"/>
</dbReference>
<dbReference type="PANTHER" id="PTHR45873">
    <property type="entry name" value="DNA POLYMERASE ETA"/>
    <property type="match status" value="1"/>
</dbReference>
<dbReference type="GO" id="GO:0006281">
    <property type="term" value="P:DNA repair"/>
    <property type="evidence" value="ECO:0007669"/>
    <property type="project" value="UniProtKB-KW"/>
</dbReference>
<dbReference type="InterPro" id="IPR017961">
    <property type="entry name" value="DNA_pol_Y-fam_little_finger"/>
</dbReference>
<dbReference type="GO" id="GO:0007064">
    <property type="term" value="P:mitotic sister chromatid cohesion"/>
    <property type="evidence" value="ECO:0007669"/>
    <property type="project" value="UniProtKB-ARBA"/>
</dbReference>
<comment type="subcellular location">
    <subcellularLocation>
        <location evidence="1">Nucleus</location>
    </subcellularLocation>
</comment>
<accession>A0A067N517</accession>
<dbReference type="GO" id="GO:0009314">
    <property type="term" value="P:response to radiation"/>
    <property type="evidence" value="ECO:0007669"/>
    <property type="project" value="TreeGrafter"/>
</dbReference>
<dbReference type="GO" id="GO:0003887">
    <property type="term" value="F:DNA-directed DNA polymerase activity"/>
    <property type="evidence" value="ECO:0007669"/>
    <property type="project" value="TreeGrafter"/>
</dbReference>
<evidence type="ECO:0000256" key="2">
    <source>
        <dbReference type="ARBA" id="ARBA00022679"/>
    </source>
</evidence>
<dbReference type="SUPFAM" id="SSF100879">
    <property type="entry name" value="Lesion bypass DNA polymerase (Y-family), little finger domain"/>
    <property type="match status" value="1"/>
</dbReference>
<dbReference type="InterPro" id="IPR043128">
    <property type="entry name" value="Rev_trsase/Diguanyl_cyclase"/>
</dbReference>
<dbReference type="GO" id="GO:0035861">
    <property type="term" value="C:site of double-strand break"/>
    <property type="evidence" value="ECO:0007669"/>
    <property type="project" value="TreeGrafter"/>
</dbReference>
<dbReference type="InParanoid" id="A0A067N517"/>
<keyword evidence="2" id="KW-0808">Transferase</keyword>
<keyword evidence="3" id="KW-0479">Metal-binding</keyword>
<dbReference type="AlphaFoldDB" id="A0A067N517"/>
<dbReference type="EMBL" id="KL198019">
    <property type="protein sequence ID" value="KDQ19232.1"/>
    <property type="molecule type" value="Genomic_DNA"/>
</dbReference>
<dbReference type="InterPro" id="IPR043502">
    <property type="entry name" value="DNA/RNA_pol_sf"/>
</dbReference>
<evidence type="ECO:0000256" key="8">
    <source>
        <dbReference type="ARBA" id="ARBA00023242"/>
    </source>
</evidence>
<evidence type="ECO:0000259" key="11">
    <source>
        <dbReference type="PROSITE" id="PS50173"/>
    </source>
</evidence>
<evidence type="ECO:0000256" key="1">
    <source>
        <dbReference type="ARBA" id="ARBA00004123"/>
    </source>
</evidence>
<dbReference type="OrthoDB" id="5723at2759"/>
<keyword evidence="6" id="KW-0862">Zinc</keyword>